<dbReference type="AlphaFoldDB" id="A0A8B7RPQ6"/>
<evidence type="ECO:0000313" key="22">
    <source>
        <dbReference type="RefSeq" id="XP_019502931.1"/>
    </source>
</evidence>
<dbReference type="RefSeq" id="XP_019502931.1">
    <property type="nucleotide sequence ID" value="XM_019647386.1"/>
</dbReference>
<evidence type="ECO:0000256" key="19">
    <source>
        <dbReference type="SAM" id="Coils"/>
    </source>
</evidence>
<feature type="chain" id="PRO_5044664689" description="Apolipoprotein A-I" evidence="20">
    <location>
        <begin position="19"/>
        <end position="253"/>
    </location>
</feature>
<dbReference type="RefSeq" id="XP_019502932.1">
    <property type="nucleotide sequence ID" value="XM_019647387.1"/>
</dbReference>
<dbReference type="GO" id="GO:0008203">
    <property type="term" value="P:cholesterol metabolic process"/>
    <property type="evidence" value="ECO:0007669"/>
    <property type="project" value="UniProtKB-KW"/>
</dbReference>
<evidence type="ECO:0000256" key="14">
    <source>
        <dbReference type="ARBA" id="ARBA00023221"/>
    </source>
</evidence>
<keyword evidence="9" id="KW-0445">Lipid transport</keyword>
<evidence type="ECO:0000256" key="2">
    <source>
        <dbReference type="ARBA" id="ARBA00008788"/>
    </source>
</evidence>
<keyword evidence="7" id="KW-0677">Repeat</keyword>
<accession>A0A8B7RPQ6</accession>
<dbReference type="GO" id="GO:0120020">
    <property type="term" value="F:cholesterol transfer activity"/>
    <property type="evidence" value="ECO:0007669"/>
    <property type="project" value="TreeGrafter"/>
</dbReference>
<dbReference type="PANTHER" id="PTHR18976:SF11">
    <property type="entry name" value="APOLIPOPROTEIN A-I"/>
    <property type="match status" value="1"/>
</dbReference>
<evidence type="ECO:0000256" key="4">
    <source>
        <dbReference type="ARBA" id="ARBA00022525"/>
    </source>
</evidence>
<dbReference type="Pfam" id="PF01442">
    <property type="entry name" value="Apolipoprotein"/>
    <property type="match status" value="1"/>
</dbReference>
<keyword evidence="13" id="KW-1207">Sterol metabolism</keyword>
<dbReference type="KEGG" id="hai:109385280"/>
<comment type="similarity">
    <text evidence="2">Belongs to the apolipoprotein A1/A4/E family.</text>
</comment>
<reference evidence="22 23" key="1">
    <citation type="submission" date="2025-04" db="UniProtKB">
        <authorList>
            <consortium name="RefSeq"/>
        </authorList>
    </citation>
    <scope>IDENTIFICATION</scope>
    <source>
        <tissue evidence="22 23">Muscle</tissue>
    </source>
</reference>
<comment type="subcellular location">
    <subcellularLocation>
        <location evidence="1">Secreted</location>
    </subcellularLocation>
</comment>
<keyword evidence="12" id="KW-0564">Palmitate</keyword>
<evidence type="ECO:0000256" key="10">
    <source>
        <dbReference type="ARBA" id="ARBA00023097"/>
    </source>
</evidence>
<evidence type="ECO:0000256" key="17">
    <source>
        <dbReference type="ARBA" id="ARBA00040759"/>
    </source>
</evidence>
<dbReference type="CTD" id="335"/>
<evidence type="ECO:0000256" key="12">
    <source>
        <dbReference type="ARBA" id="ARBA00023139"/>
    </source>
</evidence>
<name>A0A8B7RPQ6_HIPAR</name>
<proteinExistence type="inferred from homology"/>
<evidence type="ECO:0000256" key="8">
    <source>
        <dbReference type="ARBA" id="ARBA00022850"/>
    </source>
</evidence>
<dbReference type="Proteomes" id="UP000694851">
    <property type="component" value="Unplaced"/>
</dbReference>
<evidence type="ECO:0000256" key="13">
    <source>
        <dbReference type="ARBA" id="ARBA00023166"/>
    </source>
</evidence>
<dbReference type="GeneID" id="109385280"/>
<dbReference type="GO" id="GO:0034362">
    <property type="term" value="C:low-density lipoprotein particle"/>
    <property type="evidence" value="ECO:0007669"/>
    <property type="project" value="TreeGrafter"/>
</dbReference>
<evidence type="ECO:0000313" key="21">
    <source>
        <dbReference type="Proteomes" id="UP000694851"/>
    </source>
</evidence>
<keyword evidence="10" id="KW-0558">Oxidation</keyword>
<dbReference type="GO" id="GO:0042157">
    <property type="term" value="P:lipoprotein metabolic process"/>
    <property type="evidence" value="ECO:0007669"/>
    <property type="project" value="InterPro"/>
</dbReference>
<comment type="function">
    <text evidence="16">Participates in the reverse transport of cholesterol from tissues to the liver for excretion by promoting cholesterol efflux from tissues and by acting as a cofactor for the lecithin cholesterol acyltransferase (LCAT). As part of the SPAP complex, activates spermatozoa motility.</text>
</comment>
<dbReference type="Gene3D" id="6.10.140.380">
    <property type="match status" value="1"/>
</dbReference>
<evidence type="ECO:0000256" key="20">
    <source>
        <dbReference type="SAM" id="SignalP"/>
    </source>
</evidence>
<keyword evidence="19" id="KW-0175">Coiled coil</keyword>
<evidence type="ECO:0000256" key="5">
    <source>
        <dbReference type="ARBA" id="ARBA00022548"/>
    </source>
</evidence>
<dbReference type="GO" id="GO:0055090">
    <property type="term" value="P:acylglycerol homeostasis"/>
    <property type="evidence" value="ECO:0007669"/>
    <property type="project" value="TreeGrafter"/>
</dbReference>
<dbReference type="GO" id="GO:0033344">
    <property type="term" value="P:cholesterol efflux"/>
    <property type="evidence" value="ECO:0007669"/>
    <property type="project" value="TreeGrafter"/>
</dbReference>
<keyword evidence="15" id="KW-0449">Lipoprotein</keyword>
<evidence type="ECO:0000313" key="23">
    <source>
        <dbReference type="RefSeq" id="XP_019502932.1"/>
    </source>
</evidence>
<evidence type="ECO:0000256" key="16">
    <source>
        <dbReference type="ARBA" id="ARBA00037354"/>
    </source>
</evidence>
<keyword evidence="3" id="KW-0813">Transport</keyword>
<dbReference type="PANTHER" id="PTHR18976">
    <property type="entry name" value="APOLIPOPROTEIN"/>
    <property type="match status" value="1"/>
</dbReference>
<evidence type="ECO:0000256" key="18">
    <source>
        <dbReference type="ARBA" id="ARBA00042590"/>
    </source>
</evidence>
<sequence>MKAVVLTLAVLFLTGSQAWELWPQDESQAKWDRVKDLAALYVDSVKDNGRDYVAQFEASALGKQLNLKLLENLDSLSTTVDKLREQLGPVTQEFWDSLENETEALNREMNKELEEVKQKVQPYLDRFQKKWQEEVVRYQQKVAPLGEELRDSARQKLQELRDRARSHVDTLRQQLAPYSDDLRERLATRLQALKESGTILSAYHNKASEQLRLLSENAKPALEDLLQGLLPMWEGFKDGVLTAMEELTKKLLA</sequence>
<feature type="coiled-coil region" evidence="19">
    <location>
        <begin position="66"/>
        <end position="126"/>
    </location>
</feature>
<dbReference type="GO" id="GO:0060228">
    <property type="term" value="F:phosphatidylcholine-sterol O-acyltransferase activator activity"/>
    <property type="evidence" value="ECO:0007669"/>
    <property type="project" value="TreeGrafter"/>
</dbReference>
<organism evidence="21 23">
    <name type="scientific">Hipposideros armiger</name>
    <name type="common">Great Himalayan leaf-nosed bat</name>
    <dbReference type="NCBI Taxonomy" id="186990"/>
    <lineage>
        <taxon>Eukaryota</taxon>
        <taxon>Metazoa</taxon>
        <taxon>Chordata</taxon>
        <taxon>Craniata</taxon>
        <taxon>Vertebrata</taxon>
        <taxon>Euteleostomi</taxon>
        <taxon>Mammalia</taxon>
        <taxon>Eutheria</taxon>
        <taxon>Laurasiatheria</taxon>
        <taxon>Chiroptera</taxon>
        <taxon>Yinpterochiroptera</taxon>
        <taxon>Rhinolophoidea</taxon>
        <taxon>Hipposideridae</taxon>
        <taxon>Hipposideros</taxon>
    </lineage>
</organism>
<protein>
    <recommendedName>
        <fullName evidence="17">Apolipoprotein A-I</fullName>
    </recommendedName>
    <alternativeName>
        <fullName evidence="18">Apolipoprotein A1</fullName>
    </alternativeName>
</protein>
<dbReference type="InterPro" id="IPR050163">
    <property type="entry name" value="Apolipoprotein_A1/A4/E"/>
</dbReference>
<keyword evidence="6 20" id="KW-0732">Signal</keyword>
<keyword evidence="4" id="KW-0964">Secreted</keyword>
<evidence type="ECO:0000256" key="9">
    <source>
        <dbReference type="ARBA" id="ARBA00023055"/>
    </source>
</evidence>
<dbReference type="Gene3D" id="1.20.120.20">
    <property type="entry name" value="Apolipoprotein"/>
    <property type="match status" value="1"/>
</dbReference>
<dbReference type="GO" id="GO:0042627">
    <property type="term" value="C:chylomicron"/>
    <property type="evidence" value="ECO:0007669"/>
    <property type="project" value="TreeGrafter"/>
</dbReference>
<dbReference type="FunFam" id="1.20.120.20:FF:000001">
    <property type="entry name" value="Apolipoprotein A-I"/>
    <property type="match status" value="1"/>
</dbReference>
<evidence type="ECO:0000256" key="3">
    <source>
        <dbReference type="ARBA" id="ARBA00022448"/>
    </source>
</evidence>
<keyword evidence="14" id="KW-0753">Steroid metabolism</keyword>
<evidence type="ECO:0000256" key="1">
    <source>
        <dbReference type="ARBA" id="ARBA00004613"/>
    </source>
</evidence>
<dbReference type="GO" id="GO:0034364">
    <property type="term" value="C:high-density lipoprotein particle"/>
    <property type="evidence" value="ECO:0007669"/>
    <property type="project" value="UniProtKB-KW"/>
</dbReference>
<keyword evidence="8" id="KW-0345">HDL</keyword>
<keyword evidence="11" id="KW-0443">Lipid metabolism</keyword>
<dbReference type="InterPro" id="IPR000074">
    <property type="entry name" value="ApoA_E"/>
</dbReference>
<dbReference type="OrthoDB" id="8727817at2759"/>
<dbReference type="GO" id="GO:0034361">
    <property type="term" value="C:very-low-density lipoprotein particle"/>
    <property type="evidence" value="ECO:0007669"/>
    <property type="project" value="TreeGrafter"/>
</dbReference>
<gene>
    <name evidence="22 23" type="primary">APOA1</name>
</gene>
<dbReference type="GO" id="GO:1903561">
    <property type="term" value="C:extracellular vesicle"/>
    <property type="evidence" value="ECO:0007669"/>
    <property type="project" value="TreeGrafter"/>
</dbReference>
<dbReference type="GO" id="GO:0033700">
    <property type="term" value="P:phospholipid efflux"/>
    <property type="evidence" value="ECO:0007669"/>
    <property type="project" value="TreeGrafter"/>
</dbReference>
<feature type="signal peptide" evidence="20">
    <location>
        <begin position="1"/>
        <end position="18"/>
    </location>
</feature>
<evidence type="ECO:0000256" key="15">
    <source>
        <dbReference type="ARBA" id="ARBA00023288"/>
    </source>
</evidence>
<keyword evidence="21" id="KW-1185">Reference proteome</keyword>
<dbReference type="FunFam" id="1.20.5.20:FF:000001">
    <property type="entry name" value="apolipoprotein A-I"/>
    <property type="match status" value="1"/>
</dbReference>
<dbReference type="SUPFAM" id="SSF58113">
    <property type="entry name" value="Apolipoprotein A-I"/>
    <property type="match status" value="1"/>
</dbReference>
<keyword evidence="5" id="KW-0153">Cholesterol metabolism</keyword>
<dbReference type="GO" id="GO:0005543">
    <property type="term" value="F:phospholipid binding"/>
    <property type="evidence" value="ECO:0007669"/>
    <property type="project" value="TreeGrafter"/>
</dbReference>
<evidence type="ECO:0000256" key="11">
    <source>
        <dbReference type="ARBA" id="ARBA00023098"/>
    </source>
</evidence>
<evidence type="ECO:0000256" key="7">
    <source>
        <dbReference type="ARBA" id="ARBA00022737"/>
    </source>
</evidence>
<evidence type="ECO:0000256" key="6">
    <source>
        <dbReference type="ARBA" id="ARBA00022729"/>
    </source>
</evidence>
<dbReference type="Gene3D" id="1.20.5.20">
    <property type="match status" value="1"/>
</dbReference>